<reference evidence="1 2" key="1">
    <citation type="journal article" date="2015" name="BMC Genomics">
        <title>Insights from the genome of Ophiocordyceps polyrhachis-furcata to pathogenicity and host specificity in insect fungi.</title>
        <authorList>
            <person name="Wichadakul D."/>
            <person name="Kobmoo N."/>
            <person name="Ingsriswang S."/>
            <person name="Tangphatsornruang S."/>
            <person name="Chantasingh D."/>
            <person name="Luangsa-ard J.J."/>
            <person name="Eurwilaichitr L."/>
        </authorList>
    </citation>
    <scope>NUCLEOTIDE SEQUENCE [LARGE SCALE GENOMIC DNA]</scope>
    <source>
        <strain evidence="1 2">BCC 54312</strain>
    </source>
</reference>
<accession>A0A367LCA8</accession>
<evidence type="ECO:0000313" key="1">
    <source>
        <dbReference type="EMBL" id="RCI12068.1"/>
    </source>
</evidence>
<comment type="caution">
    <text evidence="1">The sequence shown here is derived from an EMBL/GenBank/DDBJ whole genome shotgun (WGS) entry which is preliminary data.</text>
</comment>
<dbReference type="AlphaFoldDB" id="A0A367LCA8"/>
<keyword evidence="2" id="KW-1185">Reference proteome</keyword>
<name>A0A367LCA8_9HYPO</name>
<gene>
    <name evidence="1" type="ORF">L249_0847</name>
</gene>
<sequence length="77" mass="8474">MVKGRSRIGLDSIYARASNSYLPFPMKRLRPPVLSLEPADDKVGRCLRLLAVRKMGHADELAALADVIVTVAQDQDP</sequence>
<proteinExistence type="predicted"/>
<evidence type="ECO:0000313" key="2">
    <source>
        <dbReference type="Proteomes" id="UP000253664"/>
    </source>
</evidence>
<dbReference type="Proteomes" id="UP000253664">
    <property type="component" value="Unassembled WGS sequence"/>
</dbReference>
<organism evidence="1 2">
    <name type="scientific">Ophiocordyceps polyrhachis-furcata BCC 54312</name>
    <dbReference type="NCBI Taxonomy" id="1330021"/>
    <lineage>
        <taxon>Eukaryota</taxon>
        <taxon>Fungi</taxon>
        <taxon>Dikarya</taxon>
        <taxon>Ascomycota</taxon>
        <taxon>Pezizomycotina</taxon>
        <taxon>Sordariomycetes</taxon>
        <taxon>Hypocreomycetidae</taxon>
        <taxon>Hypocreales</taxon>
        <taxon>Ophiocordycipitaceae</taxon>
        <taxon>Ophiocordyceps</taxon>
    </lineage>
</organism>
<protein>
    <submittedName>
        <fullName evidence="1">Uncharacterized protein</fullName>
    </submittedName>
</protein>
<dbReference type="EMBL" id="LKCN02000007">
    <property type="protein sequence ID" value="RCI12068.1"/>
    <property type="molecule type" value="Genomic_DNA"/>
</dbReference>